<dbReference type="InterPro" id="IPR022742">
    <property type="entry name" value="Hydrolase_4"/>
</dbReference>
<dbReference type="Pfam" id="PF12146">
    <property type="entry name" value="Hydrolase_4"/>
    <property type="match status" value="1"/>
</dbReference>
<dbReference type="Proteomes" id="UP000543174">
    <property type="component" value="Unassembled WGS sequence"/>
</dbReference>
<dbReference type="AlphaFoldDB" id="A0A7W3N808"/>
<comment type="caution">
    <text evidence="2">The sequence shown here is derived from an EMBL/GenBank/DDBJ whole genome shotgun (WGS) entry which is preliminary data.</text>
</comment>
<dbReference type="Gene3D" id="3.40.50.1820">
    <property type="entry name" value="alpha/beta hydrolase"/>
    <property type="match status" value="1"/>
</dbReference>
<dbReference type="SUPFAM" id="SSF53474">
    <property type="entry name" value="alpha/beta-Hydrolases"/>
    <property type="match status" value="1"/>
</dbReference>
<evidence type="ECO:0000259" key="1">
    <source>
        <dbReference type="Pfam" id="PF12146"/>
    </source>
</evidence>
<dbReference type="InterPro" id="IPR029058">
    <property type="entry name" value="AB_hydrolase_fold"/>
</dbReference>
<evidence type="ECO:0000313" key="3">
    <source>
        <dbReference type="Proteomes" id="UP000543174"/>
    </source>
</evidence>
<protein>
    <submittedName>
        <fullName evidence="2">Alpha-beta hydrolase superfamily lysophospholipase</fullName>
    </submittedName>
</protein>
<keyword evidence="3" id="KW-1185">Reference proteome</keyword>
<dbReference type="EMBL" id="JACJHT010000001">
    <property type="protein sequence ID" value="MBA9038142.1"/>
    <property type="molecule type" value="Genomic_DNA"/>
</dbReference>
<name>A0A7W3N808_PRIAR</name>
<accession>A0A7W3N808</accession>
<dbReference type="InterPro" id="IPR051044">
    <property type="entry name" value="MAG_DAG_Lipase"/>
</dbReference>
<evidence type="ECO:0000313" key="2">
    <source>
        <dbReference type="EMBL" id="MBA9038142.1"/>
    </source>
</evidence>
<gene>
    <name evidence="2" type="ORF">HNP21_001231</name>
</gene>
<dbReference type="PANTHER" id="PTHR11614">
    <property type="entry name" value="PHOSPHOLIPASE-RELATED"/>
    <property type="match status" value="1"/>
</dbReference>
<proteinExistence type="predicted"/>
<keyword evidence="2" id="KW-0378">Hydrolase</keyword>
<organism evidence="2 3">
    <name type="scientific">Priestia aryabhattai</name>
    <name type="common">Bacillus aryabhattai</name>
    <dbReference type="NCBI Taxonomy" id="412384"/>
    <lineage>
        <taxon>Bacteria</taxon>
        <taxon>Bacillati</taxon>
        <taxon>Bacillota</taxon>
        <taxon>Bacilli</taxon>
        <taxon>Bacillales</taxon>
        <taxon>Bacillaceae</taxon>
        <taxon>Priestia</taxon>
    </lineage>
</organism>
<dbReference type="GO" id="GO:0016787">
    <property type="term" value="F:hydrolase activity"/>
    <property type="evidence" value="ECO:0007669"/>
    <property type="project" value="UniProtKB-KW"/>
</dbReference>
<reference evidence="2" key="1">
    <citation type="submission" date="2020-08" db="EMBL/GenBank/DDBJ databases">
        <title>Functional genomics of gut bacteria from endangered species of beetles.</title>
        <authorList>
            <person name="Carlos-Shanley C."/>
        </authorList>
    </citation>
    <scope>NUCLEOTIDE SEQUENCE [LARGE SCALE GENOMIC DNA]</scope>
    <source>
        <strain evidence="2">S00060</strain>
    </source>
</reference>
<sequence>MLSMKQSFYYRGHQEKEIFAQKWDVENNSAKGVVQIAHGMAEHIGRYEYFANVLTQHGYIVYGNDHRGHGQTALKDEEKRFFAEENGFDTVVYDMIALTNHISTEHSGLPIFLFGHSMGSFLTRRYIQLNTEHIHGVMLSGTGSIPSLSLKGGILAATIEKKRKGLRSASPLLDKLSFGQYNKSFHPARTPFDWLSQDNEAVDLYVNDPYCGGVFTAGFFYDLLTGIKQISNLANIKLVPSNLPVYLISGEHDPVGSYTKGVLKVYNDFKKAGLQDVSYRFFTQCRHELLNELNKDEVIEDILNWLDVQMDKKTVRV</sequence>
<feature type="domain" description="Serine aminopeptidase S33" evidence="1">
    <location>
        <begin position="29"/>
        <end position="293"/>
    </location>
</feature>